<accession>A0A0F3GI20</accession>
<dbReference type="InterPro" id="IPR055214">
    <property type="entry name" value="PTP-NADK"/>
</dbReference>
<evidence type="ECO:0000313" key="3">
    <source>
        <dbReference type="Proteomes" id="UP000033423"/>
    </source>
</evidence>
<feature type="domain" description="DSP-PTPase phosphatase fused to NAD+ Kinase" evidence="1">
    <location>
        <begin position="8"/>
        <end position="120"/>
    </location>
</feature>
<sequence length="147" mass="16614">MITAGKAYRSAQLDNKQLQYYIKKYKIASILNLRGENPGVAWYVDEINVSNQHNIAHYDVALSSEREPTDADVDALLRIFAQAQRPILIHCWGGADRSGLVSAMWKVAVENETKTDAQRQLSILYGHLPFGKKTTMDGFFRKWSPGN</sequence>
<keyword evidence="3" id="KW-1185">Reference proteome</keyword>
<dbReference type="InterPro" id="IPR016130">
    <property type="entry name" value="Tyr_Pase_AS"/>
</dbReference>
<gene>
    <name evidence="2" type="ORF">MBAV_006216</name>
</gene>
<dbReference type="EMBL" id="LACI01002633">
    <property type="protein sequence ID" value="KJU81590.1"/>
    <property type="molecule type" value="Genomic_DNA"/>
</dbReference>
<dbReference type="Proteomes" id="UP000033423">
    <property type="component" value="Unassembled WGS sequence"/>
</dbReference>
<dbReference type="Pfam" id="PF22741">
    <property type="entry name" value="PTP-NADK"/>
    <property type="match status" value="1"/>
</dbReference>
<evidence type="ECO:0000313" key="2">
    <source>
        <dbReference type="EMBL" id="KJU81590.1"/>
    </source>
</evidence>
<protein>
    <submittedName>
        <fullName evidence="2">Protein tyrosine/serine phosphatase</fullName>
    </submittedName>
</protein>
<dbReference type="SUPFAM" id="SSF52799">
    <property type="entry name" value="(Phosphotyrosine protein) phosphatases II"/>
    <property type="match status" value="1"/>
</dbReference>
<evidence type="ECO:0000259" key="1">
    <source>
        <dbReference type="Pfam" id="PF22741"/>
    </source>
</evidence>
<dbReference type="InterPro" id="IPR029021">
    <property type="entry name" value="Prot-tyrosine_phosphatase-like"/>
</dbReference>
<reference evidence="2 3" key="1">
    <citation type="submission" date="2015-02" db="EMBL/GenBank/DDBJ databases">
        <title>Single-cell genomics of uncultivated deep-branching MTB reveals a conserved set of magnetosome genes.</title>
        <authorList>
            <person name="Kolinko S."/>
            <person name="Richter M."/>
            <person name="Glockner F.O."/>
            <person name="Brachmann A."/>
            <person name="Schuler D."/>
        </authorList>
    </citation>
    <scope>NUCLEOTIDE SEQUENCE [LARGE SCALE GENOMIC DNA]</scope>
    <source>
        <strain evidence="2">TM-1</strain>
    </source>
</reference>
<proteinExistence type="predicted"/>
<dbReference type="AlphaFoldDB" id="A0A0F3GI20"/>
<name>A0A0F3GI20_9BACT</name>
<comment type="caution">
    <text evidence="2">The sequence shown here is derived from an EMBL/GenBank/DDBJ whole genome shotgun (WGS) entry which is preliminary data.</text>
</comment>
<dbReference type="Gene3D" id="3.90.190.10">
    <property type="entry name" value="Protein tyrosine phosphatase superfamily"/>
    <property type="match status" value="1"/>
</dbReference>
<organism evidence="2 3">
    <name type="scientific">Candidatus Magnetobacterium bavaricum</name>
    <dbReference type="NCBI Taxonomy" id="29290"/>
    <lineage>
        <taxon>Bacteria</taxon>
        <taxon>Pseudomonadati</taxon>
        <taxon>Nitrospirota</taxon>
        <taxon>Thermodesulfovibrionia</taxon>
        <taxon>Thermodesulfovibrionales</taxon>
        <taxon>Candidatus Magnetobacteriaceae</taxon>
        <taxon>Candidatus Magnetobacterium</taxon>
    </lineage>
</organism>
<dbReference type="PROSITE" id="PS00383">
    <property type="entry name" value="TYR_PHOSPHATASE_1"/>
    <property type="match status" value="1"/>
</dbReference>